<protein>
    <recommendedName>
        <fullName evidence="9">Permease</fullName>
    </recommendedName>
</protein>
<dbReference type="InterPro" id="IPR005524">
    <property type="entry name" value="DUF318"/>
</dbReference>
<sequence length="175" mass="18891">MKNFLKRYGAFFLLLAAGVATGLFLPEIGKKSVTITLQNIKEMLSVLPPIFILLGLLDVWVDRATMMKFTGKGSGLKGVLIAFLLGSAAAGPLYAAFPVAGVMLKKGSSLFNVFIFIGAWSTTKIPMLAFEGASMGLTFMLLRLGLSIIGILIIALITERSLSKAQQEEIYQINQ</sequence>
<comment type="caution">
    <text evidence="8">The sequence shown here is derived from an EMBL/GenBank/DDBJ whole genome shotgun (WGS) entry which is preliminary data.</text>
</comment>
<feature type="transmembrane region" description="Helical" evidence="7">
    <location>
        <begin position="109"/>
        <end position="130"/>
    </location>
</feature>
<evidence type="ECO:0000256" key="1">
    <source>
        <dbReference type="ARBA" id="ARBA00004651"/>
    </source>
</evidence>
<evidence type="ECO:0000256" key="4">
    <source>
        <dbReference type="ARBA" id="ARBA00022692"/>
    </source>
</evidence>
<dbReference type="EMBL" id="VSSQ01000954">
    <property type="protein sequence ID" value="MPM03443.1"/>
    <property type="molecule type" value="Genomic_DNA"/>
</dbReference>
<comment type="similarity">
    <text evidence="2">Belongs to the UPF0718 family.</text>
</comment>
<proteinExistence type="inferred from homology"/>
<dbReference type="AlphaFoldDB" id="A0A644WM09"/>
<name>A0A644WM09_9ZZZZ</name>
<feature type="transmembrane region" description="Helical" evidence="7">
    <location>
        <begin position="46"/>
        <end position="66"/>
    </location>
</feature>
<evidence type="ECO:0000256" key="5">
    <source>
        <dbReference type="ARBA" id="ARBA00022989"/>
    </source>
</evidence>
<keyword evidence="5 7" id="KW-1133">Transmembrane helix</keyword>
<evidence type="ECO:0000256" key="3">
    <source>
        <dbReference type="ARBA" id="ARBA00022475"/>
    </source>
</evidence>
<accession>A0A644WM09</accession>
<evidence type="ECO:0000256" key="2">
    <source>
        <dbReference type="ARBA" id="ARBA00006386"/>
    </source>
</evidence>
<dbReference type="GO" id="GO:0005886">
    <property type="term" value="C:plasma membrane"/>
    <property type="evidence" value="ECO:0007669"/>
    <property type="project" value="UniProtKB-SubCell"/>
</dbReference>
<evidence type="ECO:0000256" key="6">
    <source>
        <dbReference type="ARBA" id="ARBA00023136"/>
    </source>
</evidence>
<comment type="subcellular location">
    <subcellularLocation>
        <location evidence="1">Cell membrane</location>
        <topology evidence="1">Multi-pass membrane protein</topology>
    </subcellularLocation>
</comment>
<dbReference type="Pfam" id="PF03773">
    <property type="entry name" value="ArsP_1"/>
    <property type="match status" value="1"/>
</dbReference>
<evidence type="ECO:0000313" key="8">
    <source>
        <dbReference type="EMBL" id="MPM03443.1"/>
    </source>
</evidence>
<evidence type="ECO:0008006" key="9">
    <source>
        <dbReference type="Google" id="ProtNLM"/>
    </source>
</evidence>
<organism evidence="8">
    <name type="scientific">bioreactor metagenome</name>
    <dbReference type="NCBI Taxonomy" id="1076179"/>
    <lineage>
        <taxon>unclassified sequences</taxon>
        <taxon>metagenomes</taxon>
        <taxon>ecological metagenomes</taxon>
    </lineage>
</organism>
<keyword evidence="6 7" id="KW-0472">Membrane</keyword>
<feature type="transmembrane region" description="Helical" evidence="7">
    <location>
        <begin position="137"/>
        <end position="157"/>
    </location>
</feature>
<keyword evidence="3" id="KW-1003">Cell membrane</keyword>
<keyword evidence="4 7" id="KW-0812">Transmembrane</keyword>
<gene>
    <name evidence="8" type="ORF">SDC9_49710</name>
</gene>
<evidence type="ECO:0000256" key="7">
    <source>
        <dbReference type="SAM" id="Phobius"/>
    </source>
</evidence>
<feature type="transmembrane region" description="Helical" evidence="7">
    <location>
        <begin position="78"/>
        <end position="97"/>
    </location>
</feature>
<reference evidence="8" key="1">
    <citation type="submission" date="2019-08" db="EMBL/GenBank/DDBJ databases">
        <authorList>
            <person name="Kucharzyk K."/>
            <person name="Murdoch R.W."/>
            <person name="Higgins S."/>
            <person name="Loffler F."/>
        </authorList>
    </citation>
    <scope>NUCLEOTIDE SEQUENCE</scope>
</reference>